<keyword evidence="2" id="KW-1133">Transmembrane helix</keyword>
<evidence type="ECO:0000313" key="4">
    <source>
        <dbReference type="Proteomes" id="UP000288805"/>
    </source>
</evidence>
<accession>A0A438JB74</accession>
<comment type="caution">
    <text evidence="3">The sequence shown here is derived from an EMBL/GenBank/DDBJ whole genome shotgun (WGS) entry which is preliminary data.</text>
</comment>
<reference evidence="3 4" key="1">
    <citation type="journal article" date="2018" name="PLoS Genet.">
        <title>Population sequencing reveals clonal diversity and ancestral inbreeding in the grapevine cultivar Chardonnay.</title>
        <authorList>
            <person name="Roach M.J."/>
            <person name="Johnson D.L."/>
            <person name="Bohlmann J."/>
            <person name="van Vuuren H.J."/>
            <person name="Jones S.J."/>
            <person name="Pretorius I.S."/>
            <person name="Schmidt S.A."/>
            <person name="Borneman A.R."/>
        </authorList>
    </citation>
    <scope>NUCLEOTIDE SEQUENCE [LARGE SCALE GENOMIC DNA]</scope>
    <source>
        <strain evidence="4">cv. Chardonnay</strain>
        <tissue evidence="3">Leaf</tissue>
    </source>
</reference>
<feature type="transmembrane region" description="Helical" evidence="2">
    <location>
        <begin position="20"/>
        <end position="45"/>
    </location>
</feature>
<evidence type="ECO:0000256" key="1">
    <source>
        <dbReference type="SAM" id="MobiDB-lite"/>
    </source>
</evidence>
<evidence type="ECO:0000313" key="3">
    <source>
        <dbReference type="EMBL" id="RVX06227.1"/>
    </source>
</evidence>
<evidence type="ECO:0000256" key="2">
    <source>
        <dbReference type="SAM" id="Phobius"/>
    </source>
</evidence>
<protein>
    <submittedName>
        <fullName evidence="3">Uncharacterized protein</fullName>
    </submittedName>
</protein>
<dbReference type="EMBL" id="QGNW01000052">
    <property type="protein sequence ID" value="RVX06227.1"/>
    <property type="molecule type" value="Genomic_DNA"/>
</dbReference>
<gene>
    <name evidence="3" type="ORF">CK203_027480</name>
</gene>
<keyword evidence="2" id="KW-0812">Transmembrane</keyword>
<organism evidence="3 4">
    <name type="scientific">Vitis vinifera</name>
    <name type="common">Grape</name>
    <dbReference type="NCBI Taxonomy" id="29760"/>
    <lineage>
        <taxon>Eukaryota</taxon>
        <taxon>Viridiplantae</taxon>
        <taxon>Streptophyta</taxon>
        <taxon>Embryophyta</taxon>
        <taxon>Tracheophyta</taxon>
        <taxon>Spermatophyta</taxon>
        <taxon>Magnoliopsida</taxon>
        <taxon>eudicotyledons</taxon>
        <taxon>Gunneridae</taxon>
        <taxon>Pentapetalae</taxon>
        <taxon>rosids</taxon>
        <taxon>Vitales</taxon>
        <taxon>Vitaceae</taxon>
        <taxon>Viteae</taxon>
        <taxon>Vitis</taxon>
    </lineage>
</organism>
<dbReference type="AlphaFoldDB" id="A0A438JB74"/>
<keyword evidence="2" id="KW-0472">Membrane</keyword>
<feature type="region of interest" description="Disordered" evidence="1">
    <location>
        <begin position="533"/>
        <end position="556"/>
    </location>
</feature>
<sequence>MRVVSFEAFVRRRVSSGSFFCLHFFCISLTATLVVVFPVALPFIFFDGRCILCYRDFVTVGIVSKFGAFLGIIWRLRHVERRVLVLIWEGELPSVLGGTLARACLAGWAKHSTQMLASGLCRLTVAHMSAIGKGNKCGWTREGVGRTYLKKPTELFSKREFRERFRILNSISIRLINYGPVPTEKESHKAIVFNKEQFNVGFCFSFPSLFRQFFHFTKIPLAVVYPNAVKVLMGSNILDMLFCLDISLLKLVMGLPDSTKGAVKGHVVVSCPWAGLLEHPSREFEPRCLLVIPRKKKRGRLVEWRNKASFDQLNKLFVIFASERDYQTLLTDQNLLVVVWELQSYVLSILPRLAPKVLVPDEHHEETTELLKQVPCFTELEPRSTNMNDFFSLTNQFFVKMAGDPPITVVPCLPRGTPESVLSRIKPIQDHTAVKTAEVLDRAENDLVATQKTVADGAMLLKEVEEEREVAKTEACRVKKEKKVVEAKCKDAKQARFATEKKELEDEYQNQVDNIFFFGYQCCMRKNDITQDIPSYPSDEEDVAISGPAQGDKDSDAVRPFGGQIWLSMNTCLFLLLPS</sequence>
<dbReference type="Proteomes" id="UP000288805">
    <property type="component" value="Unassembled WGS sequence"/>
</dbReference>
<proteinExistence type="predicted"/>
<name>A0A438JB74_VITVI</name>